<gene>
    <name evidence="1" type="ORF">AVDCRST_MAG56-5518</name>
</gene>
<organism evidence="1">
    <name type="scientific">uncultured Cytophagales bacterium</name>
    <dbReference type="NCBI Taxonomy" id="158755"/>
    <lineage>
        <taxon>Bacteria</taxon>
        <taxon>Pseudomonadati</taxon>
        <taxon>Bacteroidota</taxon>
        <taxon>Sphingobacteriia</taxon>
        <taxon>Sphingobacteriales</taxon>
        <taxon>environmental samples</taxon>
    </lineage>
</organism>
<dbReference type="EMBL" id="CADCTQ010000457">
    <property type="protein sequence ID" value="CAA9302132.1"/>
    <property type="molecule type" value="Genomic_DNA"/>
</dbReference>
<reference evidence="1" key="1">
    <citation type="submission" date="2020-02" db="EMBL/GenBank/DDBJ databases">
        <authorList>
            <person name="Meier V. D."/>
        </authorList>
    </citation>
    <scope>NUCLEOTIDE SEQUENCE</scope>
    <source>
        <strain evidence="1">AVDCRST_MAG56</strain>
    </source>
</reference>
<evidence type="ECO:0000313" key="1">
    <source>
        <dbReference type="EMBL" id="CAA9302132.1"/>
    </source>
</evidence>
<proteinExistence type="predicted"/>
<name>A0A6J4KDV2_9SPHI</name>
<dbReference type="AlphaFoldDB" id="A0A6J4KDV2"/>
<protein>
    <recommendedName>
        <fullName evidence="2">HNH nuclease domain-containing protein</fullName>
    </recommendedName>
</protein>
<evidence type="ECO:0008006" key="2">
    <source>
        <dbReference type="Google" id="ProtNLM"/>
    </source>
</evidence>
<sequence length="184" mass="21718">MKRIHKKPDSEVIRQQLNYPKDAQKIKEILETEQECFCAYTEERITAGYAVDVEHFNPTLKNTPADGYHNWFVVSHKWNNKKRTKWENYQPILHPADESLENRILYEEGFFILDKVGDVPAAHLIGLLDLNNQKLIHERQQYVKRLKGLAEVFGGNEGVFAYLTRHPEEVKFRRALEVEFGFRF</sequence>
<accession>A0A6J4KDV2</accession>